<accession>H9VWS6</accession>
<keyword evidence="2" id="KW-0723">Serine/threonine-protein kinase</keyword>
<keyword evidence="4" id="KW-0547">Nucleotide-binding</keyword>
<evidence type="ECO:0000256" key="7">
    <source>
        <dbReference type="ARBA" id="ARBA00047899"/>
    </source>
</evidence>
<evidence type="ECO:0000256" key="6">
    <source>
        <dbReference type="ARBA" id="ARBA00022840"/>
    </source>
</evidence>
<dbReference type="EMBL" id="FJ074754">
    <property type="protein sequence ID" value="AFG54219.1"/>
    <property type="molecule type" value="Genomic_DNA"/>
</dbReference>
<dbReference type="EC" id="2.7.11.1" evidence="1"/>
<protein>
    <recommendedName>
        <fullName evidence="1">non-specific serine/threonine protein kinase</fullName>
        <ecNumber evidence="1">2.7.11.1</ecNumber>
    </recommendedName>
</protein>
<name>H9VWS6_PINTA</name>
<dbReference type="GO" id="GO:0005524">
    <property type="term" value="F:ATP binding"/>
    <property type="evidence" value="ECO:0007669"/>
    <property type="project" value="UniProtKB-KW"/>
</dbReference>
<gene>
    <name evidence="10" type="ORF">0_5081_01</name>
</gene>
<evidence type="ECO:0000256" key="3">
    <source>
        <dbReference type="ARBA" id="ARBA00022679"/>
    </source>
</evidence>
<evidence type="ECO:0000256" key="8">
    <source>
        <dbReference type="ARBA" id="ARBA00048679"/>
    </source>
</evidence>
<comment type="catalytic activity">
    <reaction evidence="8">
        <text>L-seryl-[protein] + ATP = O-phospho-L-seryl-[protein] + ADP + H(+)</text>
        <dbReference type="Rhea" id="RHEA:17989"/>
        <dbReference type="Rhea" id="RHEA-COMP:9863"/>
        <dbReference type="Rhea" id="RHEA-COMP:11604"/>
        <dbReference type="ChEBI" id="CHEBI:15378"/>
        <dbReference type="ChEBI" id="CHEBI:29999"/>
        <dbReference type="ChEBI" id="CHEBI:30616"/>
        <dbReference type="ChEBI" id="CHEBI:83421"/>
        <dbReference type="ChEBI" id="CHEBI:456216"/>
        <dbReference type="EC" id="2.7.11.1"/>
    </reaction>
</comment>
<dbReference type="Gene3D" id="3.30.200.20">
    <property type="entry name" value="Phosphorylase Kinase, domain 1"/>
    <property type="match status" value="1"/>
</dbReference>
<feature type="region of interest" description="Disordered" evidence="9">
    <location>
        <begin position="66"/>
        <end position="102"/>
    </location>
</feature>
<keyword evidence="6" id="KW-0067">ATP-binding</keyword>
<feature type="non-terminal residue" evidence="10">
    <location>
        <position position="1"/>
    </location>
</feature>
<evidence type="ECO:0000256" key="9">
    <source>
        <dbReference type="SAM" id="MobiDB-lite"/>
    </source>
</evidence>
<evidence type="ECO:0000256" key="4">
    <source>
        <dbReference type="ARBA" id="ARBA00022741"/>
    </source>
</evidence>
<dbReference type="InterPro" id="IPR011009">
    <property type="entry name" value="Kinase-like_dom_sf"/>
</dbReference>
<evidence type="ECO:0000256" key="5">
    <source>
        <dbReference type="ARBA" id="ARBA00022777"/>
    </source>
</evidence>
<sequence>DMSSTGRAERLGAEAEQWNAARDLIKRLLVKDPRRRLGSARGAADIKKHPFFKNINWALIRSVPPPGVQQKLRRTKSSPADHCKIQKSARAAEAQPPDFDYY</sequence>
<evidence type="ECO:0000256" key="1">
    <source>
        <dbReference type="ARBA" id="ARBA00012513"/>
    </source>
</evidence>
<reference evidence="10" key="1">
    <citation type="submission" date="2008-08" db="EMBL/GenBank/DDBJ databases">
        <title>Nucleotide Diversity and Divergence in the Loblolly Pine Gene Space.</title>
        <authorList>
            <person name="Neale D.B."/>
            <person name="Wegrzyn J.L."/>
            <person name="Lee J.M."/>
            <person name="Eckert A.J."/>
            <person name="Liechty J.D."/>
            <person name="Stevens K.A."/>
            <person name="Langley C.H."/>
        </authorList>
    </citation>
    <scope>NUCLEOTIDE SEQUENCE</scope>
    <source>
        <strain evidence="10">5143</strain>
        <tissue evidence="10">Megagametophyte</tissue>
    </source>
</reference>
<dbReference type="PANTHER" id="PTHR45637">
    <property type="entry name" value="FLIPPASE KINASE 1-RELATED"/>
    <property type="match status" value="1"/>
</dbReference>
<evidence type="ECO:0000313" key="10">
    <source>
        <dbReference type="EMBL" id="AFG54219.1"/>
    </source>
</evidence>
<evidence type="ECO:0000256" key="2">
    <source>
        <dbReference type="ARBA" id="ARBA00022527"/>
    </source>
</evidence>
<dbReference type="SUPFAM" id="SSF56112">
    <property type="entry name" value="Protein kinase-like (PK-like)"/>
    <property type="match status" value="1"/>
</dbReference>
<proteinExistence type="predicted"/>
<keyword evidence="5" id="KW-0418">Kinase</keyword>
<keyword evidence="3" id="KW-0808">Transferase</keyword>
<comment type="catalytic activity">
    <reaction evidence="7">
        <text>L-threonyl-[protein] + ATP = O-phospho-L-threonyl-[protein] + ADP + H(+)</text>
        <dbReference type="Rhea" id="RHEA:46608"/>
        <dbReference type="Rhea" id="RHEA-COMP:11060"/>
        <dbReference type="Rhea" id="RHEA-COMP:11605"/>
        <dbReference type="ChEBI" id="CHEBI:15378"/>
        <dbReference type="ChEBI" id="CHEBI:30013"/>
        <dbReference type="ChEBI" id="CHEBI:30616"/>
        <dbReference type="ChEBI" id="CHEBI:61977"/>
        <dbReference type="ChEBI" id="CHEBI:456216"/>
        <dbReference type="EC" id="2.7.11.1"/>
    </reaction>
</comment>
<dbReference type="GO" id="GO:0004674">
    <property type="term" value="F:protein serine/threonine kinase activity"/>
    <property type="evidence" value="ECO:0007669"/>
    <property type="project" value="UniProtKB-KW"/>
</dbReference>
<organism evidence="10">
    <name type="scientific">Pinus taeda</name>
    <name type="common">Loblolly pine</name>
    <dbReference type="NCBI Taxonomy" id="3352"/>
    <lineage>
        <taxon>Eukaryota</taxon>
        <taxon>Viridiplantae</taxon>
        <taxon>Streptophyta</taxon>
        <taxon>Embryophyta</taxon>
        <taxon>Tracheophyta</taxon>
        <taxon>Spermatophyta</taxon>
        <taxon>Pinopsida</taxon>
        <taxon>Pinidae</taxon>
        <taxon>Conifers I</taxon>
        <taxon>Pinales</taxon>
        <taxon>Pinaceae</taxon>
        <taxon>Pinus</taxon>
        <taxon>Pinus subgen. Pinus</taxon>
    </lineage>
</organism>
<dbReference type="AlphaFoldDB" id="H9VWS6"/>
<dbReference type="Gene3D" id="1.10.510.10">
    <property type="entry name" value="Transferase(Phosphotransferase) domain 1"/>
    <property type="match status" value="1"/>
</dbReference>